<dbReference type="OrthoDB" id="5431013at2759"/>
<feature type="compositionally biased region" description="Low complexity" evidence="1">
    <location>
        <begin position="357"/>
        <end position="375"/>
    </location>
</feature>
<proteinExistence type="predicted"/>
<dbReference type="RefSeq" id="XP_007754165.1">
    <property type="nucleotide sequence ID" value="XM_007755975.1"/>
</dbReference>
<dbReference type="HOGENOM" id="CLU_502472_0_0_1"/>
<dbReference type="EMBL" id="AMGW01000002">
    <property type="protein sequence ID" value="EXJ61511.1"/>
    <property type="molecule type" value="Genomic_DNA"/>
</dbReference>
<dbReference type="eggNOG" id="ENOG502R9E9">
    <property type="taxonomic scope" value="Eukaryota"/>
</dbReference>
<dbReference type="STRING" id="1182544.W9WAF2"/>
<reference evidence="2 3" key="1">
    <citation type="submission" date="2013-03" db="EMBL/GenBank/DDBJ databases">
        <title>The Genome Sequence of Cladophialophora yegresii CBS 114405.</title>
        <authorList>
            <consortium name="The Broad Institute Genomics Platform"/>
            <person name="Cuomo C."/>
            <person name="de Hoog S."/>
            <person name="Gorbushina A."/>
            <person name="Walker B."/>
            <person name="Young S.K."/>
            <person name="Zeng Q."/>
            <person name="Gargeya S."/>
            <person name="Fitzgerald M."/>
            <person name="Haas B."/>
            <person name="Abouelleil A."/>
            <person name="Allen A.W."/>
            <person name="Alvarado L."/>
            <person name="Arachchi H.M."/>
            <person name="Berlin A.M."/>
            <person name="Chapman S.B."/>
            <person name="Gainer-Dewar J."/>
            <person name="Goldberg J."/>
            <person name="Griggs A."/>
            <person name="Gujja S."/>
            <person name="Hansen M."/>
            <person name="Howarth C."/>
            <person name="Imamovic A."/>
            <person name="Ireland A."/>
            <person name="Larimer J."/>
            <person name="McCowan C."/>
            <person name="Murphy C."/>
            <person name="Pearson M."/>
            <person name="Poon T.W."/>
            <person name="Priest M."/>
            <person name="Roberts A."/>
            <person name="Saif S."/>
            <person name="Shea T."/>
            <person name="Sisk P."/>
            <person name="Sykes S."/>
            <person name="Wortman J."/>
            <person name="Nusbaum C."/>
            <person name="Birren B."/>
        </authorList>
    </citation>
    <scope>NUCLEOTIDE SEQUENCE [LARGE SCALE GENOMIC DNA]</scope>
    <source>
        <strain evidence="2 3">CBS 114405</strain>
    </source>
</reference>
<evidence type="ECO:0000313" key="2">
    <source>
        <dbReference type="EMBL" id="EXJ61511.1"/>
    </source>
</evidence>
<evidence type="ECO:0008006" key="4">
    <source>
        <dbReference type="Google" id="ProtNLM"/>
    </source>
</evidence>
<dbReference type="AlphaFoldDB" id="W9WAF2"/>
<accession>W9WAF2</accession>
<evidence type="ECO:0000256" key="1">
    <source>
        <dbReference type="SAM" id="MobiDB-lite"/>
    </source>
</evidence>
<gene>
    <name evidence="2" type="ORF">A1O7_01939</name>
</gene>
<evidence type="ECO:0000313" key="3">
    <source>
        <dbReference type="Proteomes" id="UP000019473"/>
    </source>
</evidence>
<sequence>MAEPGSVAPVDRVAADGFKLSLLLNAVSSDVANAGLEVQAISKGVTLFSMMLKHTSQVLQAADSVHSQEAIETAQSIADEGTRAFDEINEMLERVRTAQRADDASSSPVQQRFKRTFKKHRVTYLLAQIESLQLSLSVMLQILQLGRLMASTSRSDPEEVVAVKKEAINQERAVAQNAVIVRYWQMSNMDDLFEASQREEEEDRRTSLISLNLEEMPSPQQANGSAFDHALSNALVRLPVFSLGELDHTLHQIKHSPRDMVQVSNQAIDPLLERWTIWREVRERKHNHHSGGRYVPSVDNLTEDEDDLAFYDRLGGREDGARGYYLEGTTTDWRKPNSASARHEAFKRRKQYSGYQPSVSAASSDVEDSPGGSTSSKKRSSRRHVIDSGSESSASEHELAQPKPRRRSSGSRTVERKVQASDGSAAAAQHPTMPSIQPVASVHCIKTVLSSISSTRTPPLGITGPEYGTSQHFLTFTTGSDIQRSKRIRSFSDSRISPSYWACTAPAATTAISLLFVLSELTVYDSADYTNGLTTSTRLTGW</sequence>
<protein>
    <recommendedName>
        <fullName evidence="4">Fungal N-terminal domain-containing protein</fullName>
    </recommendedName>
</protein>
<dbReference type="GeneID" id="19176550"/>
<comment type="caution">
    <text evidence="2">The sequence shown here is derived from an EMBL/GenBank/DDBJ whole genome shotgun (WGS) entry which is preliminary data.</text>
</comment>
<organism evidence="2 3">
    <name type="scientific">Cladophialophora yegresii CBS 114405</name>
    <dbReference type="NCBI Taxonomy" id="1182544"/>
    <lineage>
        <taxon>Eukaryota</taxon>
        <taxon>Fungi</taxon>
        <taxon>Dikarya</taxon>
        <taxon>Ascomycota</taxon>
        <taxon>Pezizomycotina</taxon>
        <taxon>Eurotiomycetes</taxon>
        <taxon>Chaetothyriomycetidae</taxon>
        <taxon>Chaetothyriales</taxon>
        <taxon>Herpotrichiellaceae</taxon>
        <taxon>Cladophialophora</taxon>
    </lineage>
</organism>
<dbReference type="Proteomes" id="UP000019473">
    <property type="component" value="Unassembled WGS sequence"/>
</dbReference>
<dbReference type="VEuPathDB" id="FungiDB:A1O7_01939"/>
<name>W9WAF2_9EURO</name>
<feature type="region of interest" description="Disordered" evidence="1">
    <location>
        <begin position="321"/>
        <end position="432"/>
    </location>
</feature>
<keyword evidence="3" id="KW-1185">Reference proteome</keyword>